<evidence type="ECO:0000259" key="5">
    <source>
        <dbReference type="Pfam" id="PF01764"/>
    </source>
</evidence>
<protein>
    <recommendedName>
        <fullName evidence="1">triacylglycerol lipase</fullName>
        <ecNumber evidence="1">3.1.1.3</ecNumber>
    </recommendedName>
</protein>
<evidence type="ECO:0000256" key="3">
    <source>
        <dbReference type="ARBA" id="ARBA00022801"/>
    </source>
</evidence>
<dbReference type="InterPro" id="IPR029058">
    <property type="entry name" value="AB_hydrolase_fold"/>
</dbReference>
<dbReference type="InterPro" id="IPR051299">
    <property type="entry name" value="AB_hydrolase_lip/est"/>
</dbReference>
<evidence type="ECO:0000256" key="1">
    <source>
        <dbReference type="ARBA" id="ARBA00013279"/>
    </source>
</evidence>
<dbReference type="EC" id="3.1.1.3" evidence="1"/>
<sequence>MAGFNFTFGQVMSYLLSMFYGQVDATSSSTRIQATQDLYDFTAKFSRLANIAYCINTPFVPLRTDFTCGESCRYFPDLQLDSVFGGNFSSASTTGYIAYDHKKKEKYIVFRGTFSIPDIVTDIQFQTAPWLASLPNHLIPTKEDFEHKQAIMKHYAAENKGLGNLEERQDVVHEDPSLIPKKMDKCENCAIHDGFAKGFNETMEHAGPQIEKYLGNNTDYKMFVIGHSLGAAQAQLFATQFKLLGYDPYMINFGQPRLGNPEFAAYINQLWFNDTGLTVNEARRFYRVTHWNDIVVGVPDWLNYTHSIGEVFIDEESVYPKLDKVVVCEGGENPLCHRGTFNLWQRINFLQNHLAYIFYIGLCAFNIGRRDVLNMPTYHGNFSYRNSTDPNYDYNTKAPTRITYPN</sequence>
<dbReference type="PANTHER" id="PTHR46640:SF1">
    <property type="entry name" value="FUNGAL LIPASE-LIKE DOMAIN-CONTAINING PROTEIN-RELATED"/>
    <property type="match status" value="1"/>
</dbReference>
<reference evidence="6" key="1">
    <citation type="submission" date="2014-06" db="EMBL/GenBank/DDBJ databases">
        <title>Evolutionary genomics: an efficient tool to explore enzyme diversity and guide their engineering.</title>
        <authorList>
            <person name="Meunchan M."/>
            <person name="Michely S."/>
            <person name="Devillers H."/>
            <person name="Nicaud J.-M."/>
            <person name="Marty A."/>
            <person name="Neuveglise C."/>
        </authorList>
    </citation>
    <scope>NUCLEOTIDE SEQUENCE</scope>
    <source>
        <strain evidence="6">CBS 9722</strain>
    </source>
</reference>
<dbReference type="Pfam" id="PF01764">
    <property type="entry name" value="Lipase_3"/>
    <property type="match status" value="1"/>
</dbReference>
<dbReference type="AlphaFoldDB" id="A0A078BQJ6"/>
<feature type="chain" id="PRO_5001730415" description="triacylglycerol lipase" evidence="4">
    <location>
        <begin position="26"/>
        <end position="406"/>
    </location>
</feature>
<evidence type="ECO:0000256" key="4">
    <source>
        <dbReference type="SAM" id="SignalP"/>
    </source>
</evidence>
<evidence type="ECO:0000313" key="6">
    <source>
        <dbReference type="EMBL" id="CDX09904.1"/>
    </source>
</evidence>
<dbReference type="GO" id="GO:0004806">
    <property type="term" value="F:triacylglycerol lipase activity"/>
    <property type="evidence" value="ECO:0007669"/>
    <property type="project" value="UniProtKB-EC"/>
</dbReference>
<dbReference type="GO" id="GO:0006629">
    <property type="term" value="P:lipid metabolic process"/>
    <property type="evidence" value="ECO:0007669"/>
    <property type="project" value="InterPro"/>
</dbReference>
<organism evidence="6">
    <name type="scientific">Yarrowia galli</name>
    <dbReference type="NCBI Taxonomy" id="197054"/>
    <lineage>
        <taxon>Eukaryota</taxon>
        <taxon>Fungi</taxon>
        <taxon>Dikarya</taxon>
        <taxon>Ascomycota</taxon>
        <taxon>Saccharomycotina</taxon>
        <taxon>Dipodascomycetes</taxon>
        <taxon>Dipodascales</taxon>
        <taxon>Dipodascales incertae sedis</taxon>
        <taxon>Yarrowia</taxon>
    </lineage>
</organism>
<dbReference type="PANTHER" id="PTHR46640">
    <property type="entry name" value="TRIACYLGLYCEROL LIPASE, PUTATIVE (AFU_ORTHOLOGUE AFUA_6G06510)-RELATED"/>
    <property type="match status" value="1"/>
</dbReference>
<feature type="signal peptide" evidence="4">
    <location>
        <begin position="1"/>
        <end position="25"/>
    </location>
</feature>
<proteinExistence type="predicted"/>
<dbReference type="SUPFAM" id="SSF53474">
    <property type="entry name" value="alpha/beta-Hydrolases"/>
    <property type="match status" value="1"/>
</dbReference>
<gene>
    <name evidence="6" type="primary">LIP4</name>
</gene>
<keyword evidence="2 4" id="KW-0732">Signal</keyword>
<keyword evidence="3" id="KW-0378">Hydrolase</keyword>
<accession>A0A078BQJ6</accession>
<dbReference type="CDD" id="cd00519">
    <property type="entry name" value="Lipase_3"/>
    <property type="match status" value="1"/>
</dbReference>
<dbReference type="InterPro" id="IPR002921">
    <property type="entry name" value="Fungal_lipase-type"/>
</dbReference>
<evidence type="ECO:0000256" key="2">
    <source>
        <dbReference type="ARBA" id="ARBA00022729"/>
    </source>
</evidence>
<dbReference type="EMBL" id="LM652738">
    <property type="protein sequence ID" value="CDX09904.1"/>
    <property type="molecule type" value="Genomic_DNA"/>
</dbReference>
<dbReference type="Gene3D" id="3.40.50.1820">
    <property type="entry name" value="alpha/beta hydrolase"/>
    <property type="match status" value="1"/>
</dbReference>
<feature type="domain" description="Fungal lipase-type" evidence="5">
    <location>
        <begin position="109"/>
        <end position="299"/>
    </location>
</feature>
<name>A0A078BQJ6_9ASCO</name>